<proteinExistence type="predicted"/>
<comment type="caution">
    <text evidence="1">The sequence shown here is derived from an EMBL/GenBank/DDBJ whole genome shotgun (WGS) entry which is preliminary data.</text>
</comment>
<name>A0A841FMC7_9ACTN</name>
<dbReference type="Proteomes" id="UP000548476">
    <property type="component" value="Unassembled WGS sequence"/>
</dbReference>
<evidence type="ECO:0000313" key="2">
    <source>
        <dbReference type="Proteomes" id="UP000548476"/>
    </source>
</evidence>
<sequence>MSTTSENIAAKDADGELTRHCGRCGRAATVDGSGETLTWTREASRRGTVWICTTCTRRNLAAIEGGLEDPAYWV</sequence>
<dbReference type="RefSeq" id="WP_184786010.1">
    <property type="nucleotide sequence ID" value="NZ_BONT01000022.1"/>
</dbReference>
<keyword evidence="2" id="KW-1185">Reference proteome</keyword>
<dbReference type="EMBL" id="JACHGT010000002">
    <property type="protein sequence ID" value="MBB6033100.1"/>
    <property type="molecule type" value="Genomic_DNA"/>
</dbReference>
<reference evidence="1 2" key="1">
    <citation type="submission" date="2020-08" db="EMBL/GenBank/DDBJ databases">
        <title>Genomic Encyclopedia of Type Strains, Phase IV (KMG-IV): sequencing the most valuable type-strain genomes for metagenomic binning, comparative biology and taxonomic classification.</title>
        <authorList>
            <person name="Goeker M."/>
        </authorList>
    </citation>
    <scope>NUCLEOTIDE SEQUENCE [LARGE SCALE GENOMIC DNA]</scope>
    <source>
        <strain evidence="1 2">YIM 65646</strain>
    </source>
</reference>
<accession>A0A841FMC7</accession>
<gene>
    <name evidence="1" type="ORF">HNR73_000947</name>
</gene>
<dbReference type="AlphaFoldDB" id="A0A841FMC7"/>
<evidence type="ECO:0000313" key="1">
    <source>
        <dbReference type="EMBL" id="MBB6033100.1"/>
    </source>
</evidence>
<protein>
    <submittedName>
        <fullName evidence="1">Uncharacterized protein</fullName>
    </submittedName>
</protein>
<organism evidence="1 2">
    <name type="scientific">Phytomonospora endophytica</name>
    <dbReference type="NCBI Taxonomy" id="714109"/>
    <lineage>
        <taxon>Bacteria</taxon>
        <taxon>Bacillati</taxon>
        <taxon>Actinomycetota</taxon>
        <taxon>Actinomycetes</taxon>
        <taxon>Micromonosporales</taxon>
        <taxon>Micromonosporaceae</taxon>
        <taxon>Phytomonospora</taxon>
    </lineage>
</organism>